<keyword evidence="1" id="KW-0472">Membrane</keyword>
<proteinExistence type="predicted"/>
<gene>
    <name evidence="2" type="ORF">E6O75_ATG10340</name>
</gene>
<evidence type="ECO:0000313" key="2">
    <source>
        <dbReference type="EMBL" id="TID12733.1"/>
    </source>
</evidence>
<organism evidence="2 3">
    <name type="scientific">Venturia nashicola</name>
    <dbReference type="NCBI Taxonomy" id="86259"/>
    <lineage>
        <taxon>Eukaryota</taxon>
        <taxon>Fungi</taxon>
        <taxon>Dikarya</taxon>
        <taxon>Ascomycota</taxon>
        <taxon>Pezizomycotina</taxon>
        <taxon>Dothideomycetes</taxon>
        <taxon>Pleosporomycetidae</taxon>
        <taxon>Venturiales</taxon>
        <taxon>Venturiaceae</taxon>
        <taxon>Venturia</taxon>
    </lineage>
</organism>
<keyword evidence="1" id="KW-0812">Transmembrane</keyword>
<comment type="caution">
    <text evidence="2">The sequence shown here is derived from an EMBL/GenBank/DDBJ whole genome shotgun (WGS) entry which is preliminary data.</text>
</comment>
<dbReference type="EMBL" id="SNSC02000035">
    <property type="protein sequence ID" value="TID12733.1"/>
    <property type="molecule type" value="Genomic_DNA"/>
</dbReference>
<accession>A0A4Z1NBQ9</accession>
<feature type="transmembrane region" description="Helical" evidence="1">
    <location>
        <begin position="20"/>
        <end position="39"/>
    </location>
</feature>
<keyword evidence="1" id="KW-1133">Transmembrane helix</keyword>
<dbReference type="AlphaFoldDB" id="A0A4Z1NBQ9"/>
<keyword evidence="3" id="KW-1185">Reference proteome</keyword>
<protein>
    <submittedName>
        <fullName evidence="2">Uncharacterized protein</fullName>
    </submittedName>
</protein>
<evidence type="ECO:0000313" key="3">
    <source>
        <dbReference type="Proteomes" id="UP000298493"/>
    </source>
</evidence>
<reference evidence="2 3" key="1">
    <citation type="submission" date="2019-04" db="EMBL/GenBank/DDBJ databases">
        <title>High contiguity whole genome sequence and gene annotation resource for two Venturia nashicola isolates.</title>
        <authorList>
            <person name="Prokchorchik M."/>
            <person name="Won K."/>
            <person name="Lee Y."/>
            <person name="Choi E.D."/>
            <person name="Segonzac C."/>
            <person name="Sohn K.H."/>
        </authorList>
    </citation>
    <scope>NUCLEOTIDE SEQUENCE [LARGE SCALE GENOMIC DNA]</scope>
    <source>
        <strain evidence="2 3">PRI2</strain>
    </source>
</reference>
<evidence type="ECO:0000256" key="1">
    <source>
        <dbReference type="SAM" id="Phobius"/>
    </source>
</evidence>
<dbReference type="Proteomes" id="UP000298493">
    <property type="component" value="Unassembled WGS sequence"/>
</dbReference>
<sequence>MDKPCYTLLITRFTTSALVWPWLALVGLGLPWPALVLPLQRMQHAALVGSASCSMPVQNLAQTADSLADDVVLTAILVSKQGDLSSLQHLPFLSSLQHPLATHDLAKSTLSDS</sequence>
<name>A0A4Z1NBQ9_9PEZI</name>